<dbReference type="Proteomes" id="UP000477386">
    <property type="component" value="Unassembled WGS sequence"/>
</dbReference>
<comment type="caution">
    <text evidence="1">The sequence shown here is derived from an EMBL/GenBank/DDBJ whole genome shotgun (WGS) entry which is preliminary data.</text>
</comment>
<reference evidence="1 2" key="1">
    <citation type="submission" date="2020-02" db="EMBL/GenBank/DDBJ databases">
        <title>Draft genome sequence of two Spirosoma agri KCTC 52727 and Spirosoma terrae KCTC 52035.</title>
        <authorList>
            <person name="Rojas J."/>
            <person name="Ambika Manirajan B."/>
            <person name="Ratering S."/>
            <person name="Suarez C."/>
            <person name="Schnell S."/>
        </authorList>
    </citation>
    <scope>NUCLEOTIDE SEQUENCE [LARGE SCALE GENOMIC DNA]</scope>
    <source>
        <strain evidence="1 2">KCTC 52727</strain>
    </source>
</reference>
<protein>
    <submittedName>
        <fullName evidence="1">Uncharacterized protein</fullName>
    </submittedName>
</protein>
<accession>A0A6M0IKN9</accession>
<name>A0A6M0IKN9_9BACT</name>
<proteinExistence type="predicted"/>
<sequence>MLDKLQDMAAGFNMVFGYGQLEDLINLAQNFTGDPQPYLLWHEGYFLADWNLDGQGALEYRHRLVLDVCTPSKFADDPTARRSHLLGLEIEAQRVFKALTKLGEASGTRVELGLNLTPRNLDAIKITLTLLTPAVSLCRL</sequence>
<keyword evidence="2" id="KW-1185">Reference proteome</keyword>
<evidence type="ECO:0000313" key="2">
    <source>
        <dbReference type="Proteomes" id="UP000477386"/>
    </source>
</evidence>
<dbReference type="RefSeq" id="WP_164038917.1">
    <property type="nucleotide sequence ID" value="NZ_JAAGNZ010000001.1"/>
</dbReference>
<dbReference type="AlphaFoldDB" id="A0A6M0IKN9"/>
<organism evidence="1 2">
    <name type="scientific">Spirosoma agri</name>
    <dbReference type="NCBI Taxonomy" id="1987381"/>
    <lineage>
        <taxon>Bacteria</taxon>
        <taxon>Pseudomonadati</taxon>
        <taxon>Bacteroidota</taxon>
        <taxon>Cytophagia</taxon>
        <taxon>Cytophagales</taxon>
        <taxon>Cytophagaceae</taxon>
        <taxon>Spirosoma</taxon>
    </lineage>
</organism>
<evidence type="ECO:0000313" key="1">
    <source>
        <dbReference type="EMBL" id="NEU67941.1"/>
    </source>
</evidence>
<dbReference type="EMBL" id="JAAGNZ010000001">
    <property type="protein sequence ID" value="NEU67941.1"/>
    <property type="molecule type" value="Genomic_DNA"/>
</dbReference>
<gene>
    <name evidence="1" type="ORF">GK091_13705</name>
</gene>